<feature type="compositionally biased region" description="Basic and acidic residues" evidence="1">
    <location>
        <begin position="202"/>
        <end position="220"/>
    </location>
</feature>
<organism evidence="2 3">
    <name type="scientific">Nyssa sinensis</name>
    <dbReference type="NCBI Taxonomy" id="561372"/>
    <lineage>
        <taxon>Eukaryota</taxon>
        <taxon>Viridiplantae</taxon>
        <taxon>Streptophyta</taxon>
        <taxon>Embryophyta</taxon>
        <taxon>Tracheophyta</taxon>
        <taxon>Spermatophyta</taxon>
        <taxon>Magnoliopsida</taxon>
        <taxon>eudicotyledons</taxon>
        <taxon>Gunneridae</taxon>
        <taxon>Pentapetalae</taxon>
        <taxon>asterids</taxon>
        <taxon>Cornales</taxon>
        <taxon>Nyssaceae</taxon>
        <taxon>Nyssa</taxon>
    </lineage>
</organism>
<dbReference type="PANTHER" id="PTHR33735">
    <property type="entry name" value="EXPRESSED PROTEIN"/>
    <property type="match status" value="1"/>
</dbReference>
<evidence type="ECO:0008006" key="4">
    <source>
        <dbReference type="Google" id="ProtNLM"/>
    </source>
</evidence>
<reference evidence="2 3" key="1">
    <citation type="submission" date="2019-09" db="EMBL/GenBank/DDBJ databases">
        <title>A chromosome-level genome assembly of the Chinese tupelo Nyssa sinensis.</title>
        <authorList>
            <person name="Yang X."/>
            <person name="Kang M."/>
            <person name="Yang Y."/>
            <person name="Xiong H."/>
            <person name="Wang M."/>
            <person name="Zhang Z."/>
            <person name="Wang Z."/>
            <person name="Wu H."/>
            <person name="Ma T."/>
            <person name="Liu J."/>
            <person name="Xi Z."/>
        </authorList>
    </citation>
    <scope>NUCLEOTIDE SEQUENCE [LARGE SCALE GENOMIC DNA]</scope>
    <source>
        <strain evidence="2">J267</strain>
        <tissue evidence="2">Leaf</tissue>
    </source>
</reference>
<dbReference type="OrthoDB" id="1927611at2759"/>
<dbReference type="EMBL" id="CM018038">
    <property type="protein sequence ID" value="KAA8538127.1"/>
    <property type="molecule type" value="Genomic_DNA"/>
</dbReference>
<keyword evidence="3" id="KW-1185">Reference proteome</keyword>
<feature type="region of interest" description="Disordered" evidence="1">
    <location>
        <begin position="202"/>
        <end position="228"/>
    </location>
</feature>
<dbReference type="AlphaFoldDB" id="A0A5J5B8Q7"/>
<dbReference type="Proteomes" id="UP000325577">
    <property type="component" value="Linkage Group LG15"/>
</dbReference>
<evidence type="ECO:0000313" key="2">
    <source>
        <dbReference type="EMBL" id="KAA8538127.1"/>
    </source>
</evidence>
<evidence type="ECO:0000256" key="1">
    <source>
        <dbReference type="SAM" id="MobiDB-lite"/>
    </source>
</evidence>
<name>A0A5J5B8Q7_9ASTE</name>
<dbReference type="PANTHER" id="PTHR33735:SF14">
    <property type="entry name" value="PHAGE CAPSID SCAFFOLDING PROTEIN (GPO) SERINE PEPTIDASE"/>
    <property type="match status" value="1"/>
</dbReference>
<accession>A0A5J5B8Q7</accession>
<protein>
    <recommendedName>
        <fullName evidence="4">Pterin-binding domain-containing protein</fullName>
    </recommendedName>
</protein>
<gene>
    <name evidence="2" type="ORF">F0562_027735</name>
</gene>
<proteinExistence type="predicted"/>
<sequence>MAELQAMASTRLIVPYSSNRLHIRPFCKVQNSIFSPISYSAISKHRDGSRLLTGQSLQYLSTQTPQSDRNTKMDLIVCSSVQPGAPLPSGGSPSNSWRGWMLGMLITIILPFMKHKWGPLFQLTKRVENAVEAAEFVVETIENVAKKVEEVAEDIADEIPAGGKLKEAIDFVEQVAEGTAKAAHLVDGVIDKFQEVEEKVESMMEPVKDEANEVAKEATEGKQTSNVN</sequence>
<evidence type="ECO:0000313" key="3">
    <source>
        <dbReference type="Proteomes" id="UP000325577"/>
    </source>
</evidence>